<dbReference type="EMBL" id="PYNF01000018">
    <property type="protein sequence ID" value="PSU95737.1"/>
    <property type="molecule type" value="Genomic_DNA"/>
</dbReference>
<reference evidence="2 3" key="1">
    <citation type="submission" date="2018-01" db="EMBL/GenBank/DDBJ databases">
        <title>Whole genome sequencing of Histamine producing bacteria.</title>
        <authorList>
            <person name="Butler K."/>
        </authorList>
    </citation>
    <scope>NUCLEOTIDE SEQUENCE [LARGE SCALE GENOMIC DNA]</scope>
    <source>
        <strain evidence="2 3">FS-7.2</strain>
    </source>
</reference>
<evidence type="ECO:0000256" key="1">
    <source>
        <dbReference type="SAM" id="Phobius"/>
    </source>
</evidence>
<feature type="transmembrane region" description="Helical" evidence="1">
    <location>
        <begin position="44"/>
        <end position="62"/>
    </location>
</feature>
<dbReference type="RefSeq" id="WP_107195010.1">
    <property type="nucleotide sequence ID" value="NZ_PYNF01000018.1"/>
</dbReference>
<comment type="caution">
    <text evidence="2">The sequence shown here is derived from an EMBL/GenBank/DDBJ whole genome shotgun (WGS) entry which is preliminary data.</text>
</comment>
<feature type="transmembrane region" description="Helical" evidence="1">
    <location>
        <begin position="69"/>
        <end position="88"/>
    </location>
</feature>
<evidence type="ECO:0000313" key="3">
    <source>
        <dbReference type="Proteomes" id="UP000241426"/>
    </source>
</evidence>
<protein>
    <submittedName>
        <fullName evidence="2">Uncharacterized protein</fullName>
    </submittedName>
</protein>
<organism evidence="2 3">
    <name type="scientific">Photobacterium kishitanii</name>
    <dbReference type="NCBI Taxonomy" id="318456"/>
    <lineage>
        <taxon>Bacteria</taxon>
        <taxon>Pseudomonadati</taxon>
        <taxon>Pseudomonadota</taxon>
        <taxon>Gammaproteobacteria</taxon>
        <taxon>Vibrionales</taxon>
        <taxon>Vibrionaceae</taxon>
        <taxon>Photobacterium</taxon>
    </lineage>
</organism>
<dbReference type="AlphaFoldDB" id="A0A2T3KEJ2"/>
<keyword evidence="1" id="KW-0812">Transmembrane</keyword>
<keyword evidence="1" id="KW-1133">Transmembrane helix</keyword>
<proteinExistence type="predicted"/>
<accession>A0A2T3KEJ2</accession>
<keyword evidence="1" id="KW-0472">Membrane</keyword>
<feature type="transmembrane region" description="Helical" evidence="1">
    <location>
        <begin position="132"/>
        <end position="155"/>
    </location>
</feature>
<name>A0A2T3KEJ2_9GAMM</name>
<sequence>MKKVLLFLLVLLGIFAPLLSYLYLFEPFNFLSSHIETINKVTRYQAGALFVFIMLVWVYVFVHCKILKYGFHVIAGAISIIFALLAIAGVCFEIYSLLCLILLSLAGLLSIYCVSVPLVVFFQNKIRGSWEYIIITIIFGSSLTFIISGYASVIVNEIFGINAKYLPYSTVLSMFIVLSPFLAIISFILLLVIIFLKIDLFKNEYGHNKFYLINAFVGCYILFIMSIGVGSHSSKSLERVASIFDFDSYHYCVFSEKVDGVIFLDSQYSKVLTYKKGRKPLYTVMVCNIK</sequence>
<feature type="transmembrane region" description="Helical" evidence="1">
    <location>
        <begin position="94"/>
        <end position="120"/>
    </location>
</feature>
<feature type="transmembrane region" description="Helical" evidence="1">
    <location>
        <begin position="175"/>
        <end position="198"/>
    </location>
</feature>
<feature type="transmembrane region" description="Helical" evidence="1">
    <location>
        <begin position="210"/>
        <end position="229"/>
    </location>
</feature>
<gene>
    <name evidence="2" type="ORF">C9J27_17850</name>
</gene>
<dbReference type="Proteomes" id="UP000241426">
    <property type="component" value="Unassembled WGS sequence"/>
</dbReference>
<evidence type="ECO:0000313" key="2">
    <source>
        <dbReference type="EMBL" id="PSU95737.1"/>
    </source>
</evidence>